<dbReference type="PANTHER" id="PTHR13924">
    <property type="entry name" value="TRANSFORMING ACIDIC COILED-COIL CONTAINING PROTEIN 1/2"/>
    <property type="match status" value="1"/>
</dbReference>
<protein>
    <submittedName>
        <fullName evidence="10">(apollo) hypothetical protein</fullName>
    </submittedName>
</protein>
<evidence type="ECO:0000313" key="11">
    <source>
        <dbReference type="Proteomes" id="UP000691718"/>
    </source>
</evidence>
<dbReference type="InterPro" id="IPR039915">
    <property type="entry name" value="TACC"/>
</dbReference>
<comment type="caution">
    <text evidence="10">The sequence shown here is derived from an EMBL/GenBank/DDBJ whole genome shotgun (WGS) entry which is preliminary data.</text>
</comment>
<feature type="domain" description="Transforming acidic coiled-coil-containing protein C-terminal" evidence="9">
    <location>
        <begin position="2186"/>
        <end position="2381"/>
    </location>
</feature>
<keyword evidence="4" id="KW-0597">Phosphoprotein</keyword>
<feature type="region of interest" description="Disordered" evidence="8">
    <location>
        <begin position="164"/>
        <end position="233"/>
    </location>
</feature>
<evidence type="ECO:0000313" key="10">
    <source>
        <dbReference type="EMBL" id="CAG5004132.1"/>
    </source>
</evidence>
<dbReference type="PANTHER" id="PTHR13924:SF10">
    <property type="entry name" value="TRANSFORMING ACIDIC COILED-COIL PROTEIN, ISOFORM K"/>
    <property type="match status" value="1"/>
</dbReference>
<feature type="compositionally biased region" description="Basic and acidic residues" evidence="8">
    <location>
        <begin position="1861"/>
        <end position="1871"/>
    </location>
</feature>
<feature type="compositionally biased region" description="Basic and acidic residues" evidence="8">
    <location>
        <begin position="1914"/>
        <end position="1925"/>
    </location>
</feature>
<organism evidence="10 11">
    <name type="scientific">Parnassius apollo</name>
    <name type="common">Apollo butterfly</name>
    <name type="synonym">Papilio apollo</name>
    <dbReference type="NCBI Taxonomy" id="110799"/>
    <lineage>
        <taxon>Eukaryota</taxon>
        <taxon>Metazoa</taxon>
        <taxon>Ecdysozoa</taxon>
        <taxon>Arthropoda</taxon>
        <taxon>Hexapoda</taxon>
        <taxon>Insecta</taxon>
        <taxon>Pterygota</taxon>
        <taxon>Neoptera</taxon>
        <taxon>Endopterygota</taxon>
        <taxon>Lepidoptera</taxon>
        <taxon>Glossata</taxon>
        <taxon>Ditrysia</taxon>
        <taxon>Papilionoidea</taxon>
        <taxon>Papilionidae</taxon>
        <taxon>Parnassiinae</taxon>
        <taxon>Parnassini</taxon>
        <taxon>Parnassius</taxon>
        <taxon>Parnassius</taxon>
    </lineage>
</organism>
<evidence type="ECO:0000256" key="3">
    <source>
        <dbReference type="ARBA" id="ARBA00022490"/>
    </source>
</evidence>
<comment type="subcellular location">
    <subcellularLocation>
        <location evidence="1">Cytoplasm</location>
        <location evidence="1">Cytoskeleton</location>
    </subcellularLocation>
</comment>
<dbReference type="GO" id="GO:0007097">
    <property type="term" value="P:nuclear migration"/>
    <property type="evidence" value="ECO:0007669"/>
    <property type="project" value="TreeGrafter"/>
</dbReference>
<dbReference type="Proteomes" id="UP000691718">
    <property type="component" value="Unassembled WGS sequence"/>
</dbReference>
<evidence type="ECO:0000256" key="7">
    <source>
        <dbReference type="SAM" id="Coils"/>
    </source>
</evidence>
<evidence type="ECO:0000259" key="9">
    <source>
        <dbReference type="Pfam" id="PF05010"/>
    </source>
</evidence>
<evidence type="ECO:0000256" key="2">
    <source>
        <dbReference type="ARBA" id="ARBA00009423"/>
    </source>
</evidence>
<dbReference type="GO" id="GO:0005856">
    <property type="term" value="C:cytoskeleton"/>
    <property type="evidence" value="ECO:0007669"/>
    <property type="project" value="UniProtKB-SubCell"/>
</dbReference>
<keyword evidence="6" id="KW-0206">Cytoskeleton</keyword>
<feature type="compositionally biased region" description="Polar residues" evidence="8">
    <location>
        <begin position="164"/>
        <end position="178"/>
    </location>
</feature>
<sequence>MAQIEPMDIDIIDSDFDNKENSFHHSNVLSRTTCTEKGYEELDVSELNMKLRYSITPASSPMSKSFTANCLDNRTYDSEDYLNNVVINENGNLTRSLNSTITRPYQDTNKSVKSLPLKVLSTDQKEDRSASVLRSLDSSLKTDEINVTLSVGNDNIDNVLLQSASSSVTQTPEATTPTKEIPKHDGGSPIMRGLKTVLNMFRSSQSPIPPPDSHNDKKSEALSPTDSTLKGPVASVHLASTPIANKNTEDSRRCSPLKESIVFNDDLERELQWKDETTILFKEEKIPIHKLFLPQTMSSVSKTADSITRSSKKEQNYDLNASVEYMDILNNDSLLGCKTTENIQPTFISNKNEALAVESDGEFVDCETILNSDGNESNVKEEIIVESNEKKFSAIIQYNDNKCFQGKSKQSIGDNNMITDLLLTDKGDMCHEINLNKNIQANCEFRNTSSDVSLENTVDDQSKQASVVQNILTSTVNEVSILKDENSTKLVSNEITNKISADKLTQYSQIEVKVNKSPENSDSVVMPEGVSNKYNCKNEHHNEVRLPSDIPLPDDDFEKDFYSVNPNALNPVCDPVSNGENLINEHKVMYDLEMKKCIDVSELSVIQVNNSKHIFDNKELFSLEYTKPYEIGIEDVNQTHHGSTEYYSETIDLSNKISMSEYIEEHKIIETSECSQVDKVGTEKINNNEFQQGLLESKEQQNLHVGDRVLFGNQEMFDSQQITSFETSSLNKNILELKETTFTENRDLDNLSIRHEGVLESNLCDNKNDIIKTTKKTRIQDSGNLENTVDLSEIGSITQMSTNNGETVINQKSRAISEIENNFDSDYINATGNAIPQFISDKILNSIFSTAELTESINKNQLLEKEQNCRSELQIDNITNVVNNESLKIKEIKIDNMLPDSCDDLPNIIDIVSACQNQKEFKKLRENTMIDEINAIDVKRNINNLEENDIHSSKIITISQHEVEQAMTISDKKQDKNNFDSLKCTEMLETSNINNFADIVETPKIGCDDEKNKLESESLRVDRNENLDSSNKKIIESLDKEAECEAQDTNVSKKYLDIENTIINNPITLEYTEKLETSNINNFVDIVKTSKIGCDDEKNKLESESLRVDRNENLDSSNKKIIESLDKEAECEAQETNVSKKYLDIENTIINNPITLEYTEKLETSNINNFADIVETPKIGCDDEKNKLESESLRVDRNENLDSSNKKIIESLDKEAECEAQDTNVSKKYLDIENTIINNPITLEYTEKLETSNINNFADIVETPNIGCDDEKNKLESVCLRVDRNENLHSSNKKIIESLDKEAECEAQETNVSKKYLNIENTIINNPITSASTEEINAQAISAASANALLNMSICKEGKYENEGSESCKDILCKHTDVNKIDPQEENDTVYYQGNEKVENSPCKSNLIAAGDHNKYLLNTDKTKEKDGCISKDIAEKHIIDGAPSGMEVFSQSENITNIENNISFPNACIPDVLNSTNKNLINQSLRSSIRANKYVKADSNKEELKSIYPSENMDVDVTLQEINTDDMSSQALGSIIVDNCQFKKSEKEEGMTKILENSSLLNSFPDKNNMSPKKLNKDLENEIETTETKVMNSPPLSPKISSKGYNLNFDEINDPFVINSKQVMAKRLENKSFSVSSVESHKEPKQLKAELENIIQPLATNTKVMASPPLSPKISSKGYNFDESEDPFVTKTKIRMSPPPEGTPSSLPLVGKSSISTKLTKKDLQKRKSLPEKKRQLISQNKRNSVFDIPGMIENSKNMEAVMVQDLTDIINPVDISSSNVSAQDTLVESIEVTVCQGKEFVSDTENTQTNCGRTESSLNEQNMLSVNNLESKNVFNLPEMSSQMTFKVTKSRFCQSLSPHKESSKKDVFETPFEGSSHLTRHDDDGKNAEDVDNKQTDKIEHDSSIASSSSKETEDATVREVNTEDEDTVEGPFFESDEIINADKISHSGTENDDMMHFSDLPTQGNDDNENGEMFIDAEAYHFLLNQNKSNVVVNSGKESLFLKFDPLFAKRMSSDGALAALNNVHKRQSTPKRISRVHTVDVSYSDKLSPGPSNSNITTDINNTFEANTEDPNITVSKPMMVVNPAINSIVSPRNKSSTPPRTNRRSLTFTSPAIAVIDRLLSLSANNSPINHDRMTTELRREQNETDLALTQLRELLAEKEIHVHNLRSESKELRERLSTLESQVKTLETESEQRLRKVNELNERLVEKTKINKSMAAVVEEYERTIASLIAETEQDKKLHEEERTRLINERDEQTAHLASMEISFNDLHSKYEKSKQIILSCKANEDTYKKSIQEFEESLQKMQNNYELLKQHATSKLNHANQELERLNRSHEAEILKLNAMIKRKELHITSLEETLAQKTKANEELTAICDELINKVG</sequence>
<evidence type="ECO:0000256" key="1">
    <source>
        <dbReference type="ARBA" id="ARBA00004245"/>
    </source>
</evidence>
<dbReference type="EMBL" id="CAJQZP010000975">
    <property type="protein sequence ID" value="CAG5004132.1"/>
    <property type="molecule type" value="Genomic_DNA"/>
</dbReference>
<evidence type="ECO:0000256" key="4">
    <source>
        <dbReference type="ARBA" id="ARBA00022553"/>
    </source>
</evidence>
<evidence type="ECO:0000256" key="8">
    <source>
        <dbReference type="SAM" id="MobiDB-lite"/>
    </source>
</evidence>
<evidence type="ECO:0000256" key="5">
    <source>
        <dbReference type="ARBA" id="ARBA00023054"/>
    </source>
</evidence>
<feature type="coiled-coil region" evidence="7">
    <location>
        <begin position="2144"/>
        <end position="2256"/>
    </location>
</feature>
<dbReference type="Pfam" id="PF05010">
    <property type="entry name" value="TACC_C"/>
    <property type="match status" value="1"/>
</dbReference>
<gene>
    <name evidence="10" type="ORF">PAPOLLO_LOCUS14329</name>
</gene>
<feature type="region of interest" description="Disordered" evidence="8">
    <location>
        <begin position="1693"/>
        <end position="1740"/>
    </location>
</feature>
<name>A0A8S3X5Z4_PARAO</name>
<keyword evidence="11" id="KW-1185">Reference proteome</keyword>
<dbReference type="FunFam" id="1.20.5.1700:FF:000001">
    <property type="entry name" value="Transforming acidic coiled-coil-containing protein 1 isoform 2"/>
    <property type="match status" value="1"/>
</dbReference>
<feature type="coiled-coil region" evidence="7">
    <location>
        <begin position="2292"/>
        <end position="2383"/>
    </location>
</feature>
<keyword evidence="3" id="KW-0963">Cytoplasm</keyword>
<feature type="compositionally biased region" description="Basic and acidic residues" evidence="8">
    <location>
        <begin position="1882"/>
        <end position="1906"/>
    </location>
</feature>
<dbReference type="GO" id="GO:0005737">
    <property type="term" value="C:cytoplasm"/>
    <property type="evidence" value="ECO:0007669"/>
    <property type="project" value="TreeGrafter"/>
</dbReference>
<proteinExistence type="inferred from homology"/>
<feature type="region of interest" description="Disordered" evidence="8">
    <location>
        <begin position="1859"/>
        <end position="1931"/>
    </location>
</feature>
<evidence type="ECO:0000256" key="6">
    <source>
        <dbReference type="ARBA" id="ARBA00023212"/>
    </source>
</evidence>
<accession>A0A8S3X5Z4</accession>
<dbReference type="GO" id="GO:0007052">
    <property type="term" value="P:mitotic spindle organization"/>
    <property type="evidence" value="ECO:0007669"/>
    <property type="project" value="InterPro"/>
</dbReference>
<comment type="similarity">
    <text evidence="2">Belongs to the TACC family.</text>
</comment>
<keyword evidence="5 7" id="KW-0175">Coiled coil</keyword>
<dbReference type="OrthoDB" id="10255048at2759"/>
<dbReference type="InterPro" id="IPR007707">
    <property type="entry name" value="TACC_C"/>
</dbReference>
<reference evidence="10" key="1">
    <citation type="submission" date="2021-04" db="EMBL/GenBank/DDBJ databases">
        <authorList>
            <person name="Tunstrom K."/>
        </authorList>
    </citation>
    <scope>NUCLEOTIDE SEQUENCE</scope>
</reference>